<comment type="subcellular location">
    <subcellularLocation>
        <location evidence="1">Membrane</location>
        <topology evidence="1">Multi-pass membrane protein</topology>
    </subcellularLocation>
</comment>
<evidence type="ECO:0000256" key="1">
    <source>
        <dbReference type="ARBA" id="ARBA00004141"/>
    </source>
</evidence>
<evidence type="ECO:0000313" key="9">
    <source>
        <dbReference type="Proteomes" id="UP001150238"/>
    </source>
</evidence>
<dbReference type="InterPro" id="IPR020846">
    <property type="entry name" value="MFS_dom"/>
</dbReference>
<keyword evidence="4 6" id="KW-1133">Transmembrane helix</keyword>
<dbReference type="AlphaFoldDB" id="A0A9W9B328"/>
<dbReference type="EMBL" id="JANVFS010000001">
    <property type="protein sequence ID" value="KAJ4495857.1"/>
    <property type="molecule type" value="Genomic_DNA"/>
</dbReference>
<dbReference type="InterPro" id="IPR036259">
    <property type="entry name" value="MFS_trans_sf"/>
</dbReference>
<dbReference type="PANTHER" id="PTHR43791:SF10">
    <property type="entry name" value="MAJOR FACILITATOR SUPERFAMILY (MFS) PROFILE DOMAIN-CONTAINING PROTEIN"/>
    <property type="match status" value="1"/>
</dbReference>
<reference evidence="8" key="1">
    <citation type="submission" date="2022-08" db="EMBL/GenBank/DDBJ databases">
        <authorList>
            <consortium name="DOE Joint Genome Institute"/>
            <person name="Min B."/>
            <person name="Riley R."/>
            <person name="Sierra-Patev S."/>
            <person name="Naranjo-Ortiz M."/>
            <person name="Looney B."/>
            <person name="Konkel Z."/>
            <person name="Slot J.C."/>
            <person name="Sakamoto Y."/>
            <person name="Steenwyk J.L."/>
            <person name="Rokas A."/>
            <person name="Carro J."/>
            <person name="Camarero S."/>
            <person name="Ferreira P."/>
            <person name="Molpeceres G."/>
            <person name="Ruiz-Duenas F.J."/>
            <person name="Serrano A."/>
            <person name="Henrissat B."/>
            <person name="Drula E."/>
            <person name="Hughes K.W."/>
            <person name="Mata J.L."/>
            <person name="Ishikawa N.K."/>
            <person name="Vargas-Isla R."/>
            <person name="Ushijima S."/>
            <person name="Smith C.A."/>
            <person name="Ahrendt S."/>
            <person name="Andreopoulos W."/>
            <person name="He G."/>
            <person name="Labutti K."/>
            <person name="Lipzen A."/>
            <person name="Ng V."/>
            <person name="Sandor L."/>
            <person name="Barry K."/>
            <person name="Martinez A.T."/>
            <person name="Xiao Y."/>
            <person name="Gibbons J.G."/>
            <person name="Terashima K."/>
            <person name="Hibbett D.S."/>
            <person name="Grigoriev I.V."/>
        </authorList>
    </citation>
    <scope>NUCLEOTIDE SEQUENCE</scope>
    <source>
        <strain evidence="8">Sp2 HRB7682 ss15</strain>
    </source>
</reference>
<dbReference type="Proteomes" id="UP001150238">
    <property type="component" value="Unassembled WGS sequence"/>
</dbReference>
<evidence type="ECO:0000256" key="4">
    <source>
        <dbReference type="ARBA" id="ARBA00022989"/>
    </source>
</evidence>
<feature type="transmembrane region" description="Helical" evidence="6">
    <location>
        <begin position="325"/>
        <end position="344"/>
    </location>
</feature>
<reference evidence="8" key="2">
    <citation type="journal article" date="2023" name="Proc. Natl. Acad. Sci. U.S.A.">
        <title>A global phylogenomic analysis of the shiitake genus Lentinula.</title>
        <authorList>
            <person name="Sierra-Patev S."/>
            <person name="Min B."/>
            <person name="Naranjo-Ortiz M."/>
            <person name="Looney B."/>
            <person name="Konkel Z."/>
            <person name="Slot J.C."/>
            <person name="Sakamoto Y."/>
            <person name="Steenwyk J.L."/>
            <person name="Rokas A."/>
            <person name="Carro J."/>
            <person name="Camarero S."/>
            <person name="Ferreira P."/>
            <person name="Molpeceres G."/>
            <person name="Ruiz-Duenas F.J."/>
            <person name="Serrano A."/>
            <person name="Henrissat B."/>
            <person name="Drula E."/>
            <person name="Hughes K.W."/>
            <person name="Mata J.L."/>
            <person name="Ishikawa N.K."/>
            <person name="Vargas-Isla R."/>
            <person name="Ushijima S."/>
            <person name="Smith C.A."/>
            <person name="Donoghue J."/>
            <person name="Ahrendt S."/>
            <person name="Andreopoulos W."/>
            <person name="He G."/>
            <person name="LaButti K."/>
            <person name="Lipzen A."/>
            <person name="Ng V."/>
            <person name="Riley R."/>
            <person name="Sandor L."/>
            <person name="Barry K."/>
            <person name="Martinez A.T."/>
            <person name="Xiao Y."/>
            <person name="Gibbons J.G."/>
            <person name="Terashima K."/>
            <person name="Grigoriev I.V."/>
            <person name="Hibbett D."/>
        </authorList>
    </citation>
    <scope>NUCLEOTIDE SEQUENCE</scope>
    <source>
        <strain evidence="8">Sp2 HRB7682 ss15</strain>
    </source>
</reference>
<dbReference type="Gene3D" id="1.20.1250.20">
    <property type="entry name" value="MFS general substrate transporter like domains"/>
    <property type="match status" value="1"/>
</dbReference>
<evidence type="ECO:0000256" key="5">
    <source>
        <dbReference type="ARBA" id="ARBA00023136"/>
    </source>
</evidence>
<keyword evidence="5 6" id="KW-0472">Membrane</keyword>
<dbReference type="PROSITE" id="PS50850">
    <property type="entry name" value="MFS"/>
    <property type="match status" value="1"/>
</dbReference>
<name>A0A9W9B328_9AGAR</name>
<evidence type="ECO:0000259" key="7">
    <source>
        <dbReference type="PROSITE" id="PS50850"/>
    </source>
</evidence>
<sequence>MPTVRKDVEEALRNGSPTFDLPSLSYNTFDDAAVTRRFLRKVDWRLIPIMFITYNFNFIDKIILSSAAVFGLRTDTVRPLFLFLCANLHVTKHLVGQQYSWVSSIFYFGYLLWTYPTTILIQRLPVGRYVSVNTIIWGFIVACTALCTNFGSLITARFLLGMVESTTTPAFVYITSTWYTREEIPFRTGTWFAGNSFGGFVASVLAYAIGKIKSPIAIWRWLFIIFGVATGLWGIIMLFTLPDSVESSRFLDEEGKKHVLTKVSQAGTGRTNRTTSTWKSEQVVECLIDPKTWAFFGISIPNSGTQNFGNLVLEGFGFTNLETTLVGIPSSFISFFTILITGWFAGKYSNITCYLIVLVVLAPVAGSALIYSTKVDNGVKLFAYYLLATGPGALPLSMSLMTTNYKGVTKKMTMTAILFLAYCTGNIAGPQFFKTLEAPTYSTAFRSIMICYALVIVEALGLRLYLSWMNEKRQIKMLENGISVETNEPDKDTTDWQSYDMLYRL</sequence>
<dbReference type="SUPFAM" id="SSF103473">
    <property type="entry name" value="MFS general substrate transporter"/>
    <property type="match status" value="1"/>
</dbReference>
<gene>
    <name evidence="8" type="ORF">C8J55DRAFT_553612</name>
</gene>
<organism evidence="8 9">
    <name type="scientific">Lentinula lateritia</name>
    <dbReference type="NCBI Taxonomy" id="40482"/>
    <lineage>
        <taxon>Eukaryota</taxon>
        <taxon>Fungi</taxon>
        <taxon>Dikarya</taxon>
        <taxon>Basidiomycota</taxon>
        <taxon>Agaricomycotina</taxon>
        <taxon>Agaricomycetes</taxon>
        <taxon>Agaricomycetidae</taxon>
        <taxon>Agaricales</taxon>
        <taxon>Marasmiineae</taxon>
        <taxon>Omphalotaceae</taxon>
        <taxon>Lentinula</taxon>
    </lineage>
</organism>
<keyword evidence="2" id="KW-0813">Transport</keyword>
<dbReference type="PANTHER" id="PTHR43791">
    <property type="entry name" value="PERMEASE-RELATED"/>
    <property type="match status" value="1"/>
</dbReference>
<keyword evidence="3 6" id="KW-0812">Transmembrane</keyword>
<evidence type="ECO:0000256" key="3">
    <source>
        <dbReference type="ARBA" id="ARBA00022692"/>
    </source>
</evidence>
<feature type="transmembrane region" description="Helical" evidence="6">
    <location>
        <begin position="46"/>
        <end position="72"/>
    </location>
</feature>
<feature type="domain" description="Major facilitator superfamily (MFS) profile" evidence="7">
    <location>
        <begin position="46"/>
        <end position="473"/>
    </location>
</feature>
<evidence type="ECO:0000313" key="8">
    <source>
        <dbReference type="EMBL" id="KAJ4495857.1"/>
    </source>
</evidence>
<feature type="transmembrane region" description="Helical" evidence="6">
    <location>
        <begin position="221"/>
        <end position="241"/>
    </location>
</feature>
<accession>A0A9W9B328</accession>
<dbReference type="Pfam" id="PF07690">
    <property type="entry name" value="MFS_1"/>
    <property type="match status" value="1"/>
</dbReference>
<protein>
    <submittedName>
        <fullName evidence="8">Major facilitator superfamily domain-containing protein</fullName>
    </submittedName>
</protein>
<feature type="transmembrane region" description="Helical" evidence="6">
    <location>
        <begin position="351"/>
        <end position="370"/>
    </location>
</feature>
<dbReference type="InterPro" id="IPR011701">
    <property type="entry name" value="MFS"/>
</dbReference>
<evidence type="ECO:0000256" key="2">
    <source>
        <dbReference type="ARBA" id="ARBA00022448"/>
    </source>
</evidence>
<dbReference type="GO" id="GO:0022857">
    <property type="term" value="F:transmembrane transporter activity"/>
    <property type="evidence" value="ECO:0007669"/>
    <property type="project" value="InterPro"/>
</dbReference>
<feature type="transmembrane region" description="Helical" evidence="6">
    <location>
        <begin position="382"/>
        <end position="401"/>
    </location>
</feature>
<proteinExistence type="predicted"/>
<dbReference type="GO" id="GO:0016020">
    <property type="term" value="C:membrane"/>
    <property type="evidence" value="ECO:0007669"/>
    <property type="project" value="UniProtKB-SubCell"/>
</dbReference>
<feature type="transmembrane region" description="Helical" evidence="6">
    <location>
        <begin position="98"/>
        <end position="115"/>
    </location>
</feature>
<comment type="caution">
    <text evidence="8">The sequence shown here is derived from an EMBL/GenBank/DDBJ whole genome shotgun (WGS) entry which is preliminary data.</text>
</comment>
<feature type="transmembrane region" description="Helical" evidence="6">
    <location>
        <begin position="413"/>
        <end position="433"/>
    </location>
</feature>
<feature type="transmembrane region" description="Helical" evidence="6">
    <location>
        <begin position="445"/>
        <end position="466"/>
    </location>
</feature>
<feature type="transmembrane region" description="Helical" evidence="6">
    <location>
        <begin position="191"/>
        <end position="209"/>
    </location>
</feature>
<evidence type="ECO:0000256" key="6">
    <source>
        <dbReference type="SAM" id="Phobius"/>
    </source>
</evidence>
<feature type="transmembrane region" description="Helical" evidence="6">
    <location>
        <begin position="135"/>
        <end position="160"/>
    </location>
</feature>